<evidence type="ECO:0000256" key="1">
    <source>
        <dbReference type="SAM" id="MobiDB-lite"/>
    </source>
</evidence>
<accession>A0A1Y2JZK8</accession>
<dbReference type="Proteomes" id="UP000194003">
    <property type="component" value="Unassembled WGS sequence"/>
</dbReference>
<dbReference type="Pfam" id="PF00498">
    <property type="entry name" value="FHA"/>
    <property type="match status" value="1"/>
</dbReference>
<dbReference type="SUPFAM" id="SSF49879">
    <property type="entry name" value="SMAD/FHA domain"/>
    <property type="match status" value="1"/>
</dbReference>
<dbReference type="EMBL" id="LVJN01000021">
    <property type="protein sequence ID" value="OSM00338.1"/>
    <property type="molecule type" value="Genomic_DNA"/>
</dbReference>
<name>A0A1Y2JZK8_9PROT</name>
<organism evidence="3 4">
    <name type="scientific">Magnetofaba australis IT-1</name>
    <dbReference type="NCBI Taxonomy" id="1434232"/>
    <lineage>
        <taxon>Bacteria</taxon>
        <taxon>Pseudomonadati</taxon>
        <taxon>Pseudomonadota</taxon>
        <taxon>Magnetococcia</taxon>
        <taxon>Magnetococcales</taxon>
        <taxon>Magnetococcaceae</taxon>
        <taxon>Magnetofaba</taxon>
    </lineage>
</organism>
<feature type="domain" description="FHA" evidence="2">
    <location>
        <begin position="116"/>
        <end position="195"/>
    </location>
</feature>
<keyword evidence="4" id="KW-1185">Reference proteome</keyword>
<dbReference type="InterPro" id="IPR000253">
    <property type="entry name" value="FHA_dom"/>
</dbReference>
<dbReference type="RefSeq" id="WP_085446938.1">
    <property type="nucleotide sequence ID" value="NZ_LVJN01000021.1"/>
</dbReference>
<feature type="compositionally biased region" description="Low complexity" evidence="1">
    <location>
        <begin position="47"/>
        <end position="71"/>
    </location>
</feature>
<evidence type="ECO:0000259" key="2">
    <source>
        <dbReference type="Pfam" id="PF00498"/>
    </source>
</evidence>
<dbReference type="AlphaFoldDB" id="A0A1Y2JZK8"/>
<dbReference type="Gene3D" id="2.60.200.20">
    <property type="match status" value="1"/>
</dbReference>
<dbReference type="InterPro" id="IPR008984">
    <property type="entry name" value="SMAD_FHA_dom_sf"/>
</dbReference>
<evidence type="ECO:0000313" key="4">
    <source>
        <dbReference type="Proteomes" id="UP000194003"/>
    </source>
</evidence>
<evidence type="ECO:0000313" key="3">
    <source>
        <dbReference type="EMBL" id="OSM00338.1"/>
    </source>
</evidence>
<comment type="caution">
    <text evidence="3">The sequence shown here is derived from an EMBL/GenBank/DDBJ whole genome shotgun (WGS) entry which is preliminary data.</text>
</comment>
<protein>
    <submittedName>
        <fullName evidence="3">Putative Forkhead-associated protein</fullName>
    </submittedName>
</protein>
<gene>
    <name evidence="3" type="ORF">MAIT1_00835</name>
</gene>
<feature type="region of interest" description="Disordered" evidence="1">
    <location>
        <begin position="29"/>
        <end position="71"/>
    </location>
</feature>
<sequence>MRYIKICPKCGHENPEEADLCEVDAEFLGAVPPTSAPDRPPPEPEAESAAAAPPSVAAEASPSAPVDAPPVVVAASDPAPQLSSASGVTTRFEPRPDLILELLESGERYTVRDGWIVGQEHDSRAAHIRLPLSLPGVKHVHRNHCRFVYEADQWRVTAIDQALFGGAFTNPTFVNNDKAAPGATLPLSNGDKLTLSGVTLHVRIL</sequence>
<proteinExistence type="predicted"/>
<dbReference type="CDD" id="cd00060">
    <property type="entry name" value="FHA"/>
    <property type="match status" value="1"/>
</dbReference>
<reference evidence="3 4" key="1">
    <citation type="journal article" date="2016" name="BMC Genomics">
        <title>Combined genomic and structural analyses of a cultured magnetotactic bacterium reveals its niche adaptation to a dynamic environment.</title>
        <authorList>
            <person name="Araujo A.C."/>
            <person name="Morillo V."/>
            <person name="Cypriano J."/>
            <person name="Teixeira L.C."/>
            <person name="Leao P."/>
            <person name="Lyra S."/>
            <person name="Almeida L.G."/>
            <person name="Bazylinski D.A."/>
            <person name="Vasconcellos A.T."/>
            <person name="Abreu F."/>
            <person name="Lins U."/>
        </authorList>
    </citation>
    <scope>NUCLEOTIDE SEQUENCE [LARGE SCALE GENOMIC DNA]</scope>
    <source>
        <strain evidence="3 4">IT-1</strain>
    </source>
</reference>
<dbReference type="OrthoDB" id="273564at2"/>
<dbReference type="STRING" id="1434232.MAIT1_00835"/>